<dbReference type="Gene3D" id="1.10.287.470">
    <property type="entry name" value="Helix hairpin bin"/>
    <property type="match status" value="1"/>
</dbReference>
<accession>A0A267MJP2</accession>
<dbReference type="EMBL" id="NIBG01000005">
    <property type="protein sequence ID" value="PAB59789.1"/>
    <property type="molecule type" value="Genomic_DNA"/>
</dbReference>
<dbReference type="GO" id="GO:1990281">
    <property type="term" value="C:efflux pump complex"/>
    <property type="evidence" value="ECO:0007669"/>
    <property type="project" value="TreeGrafter"/>
</dbReference>
<dbReference type="InterPro" id="IPR006143">
    <property type="entry name" value="RND_pump_MFP"/>
</dbReference>
<evidence type="ECO:0000256" key="1">
    <source>
        <dbReference type="ARBA" id="ARBA00009477"/>
    </source>
</evidence>
<gene>
    <name evidence="2" type="ORF">CCE28_07480</name>
</gene>
<dbReference type="OrthoDB" id="2015187at2"/>
<dbReference type="NCBIfam" id="TIGR01730">
    <property type="entry name" value="RND_mfp"/>
    <property type="match status" value="1"/>
</dbReference>
<dbReference type="Proteomes" id="UP000216024">
    <property type="component" value="Unassembled WGS sequence"/>
</dbReference>
<dbReference type="GO" id="GO:0015562">
    <property type="term" value="F:efflux transmembrane transporter activity"/>
    <property type="evidence" value="ECO:0007669"/>
    <property type="project" value="TreeGrafter"/>
</dbReference>
<dbReference type="Gene3D" id="2.40.30.170">
    <property type="match status" value="1"/>
</dbReference>
<dbReference type="RefSeq" id="WP_095132556.1">
    <property type="nucleotide sequence ID" value="NZ_NIBG01000005.1"/>
</dbReference>
<evidence type="ECO:0000313" key="3">
    <source>
        <dbReference type="Proteomes" id="UP000216024"/>
    </source>
</evidence>
<organism evidence="2 3">
    <name type="scientific">Anaeromicrobium sediminis</name>
    <dbReference type="NCBI Taxonomy" id="1478221"/>
    <lineage>
        <taxon>Bacteria</taxon>
        <taxon>Bacillati</taxon>
        <taxon>Bacillota</taxon>
        <taxon>Clostridia</taxon>
        <taxon>Peptostreptococcales</taxon>
        <taxon>Thermotaleaceae</taxon>
        <taxon>Anaeromicrobium</taxon>
    </lineage>
</organism>
<protein>
    <submittedName>
        <fullName evidence="2">Uncharacterized protein</fullName>
    </submittedName>
</protein>
<name>A0A267MJP2_9FIRM</name>
<comment type="caution">
    <text evidence="2">The sequence shown here is derived from an EMBL/GenBank/DDBJ whole genome shotgun (WGS) entry which is preliminary data.</text>
</comment>
<dbReference type="Gene3D" id="2.40.50.100">
    <property type="match status" value="1"/>
</dbReference>
<evidence type="ECO:0000313" key="2">
    <source>
        <dbReference type="EMBL" id="PAB59789.1"/>
    </source>
</evidence>
<sequence length="371" mass="41748">MSKKGVKKLLVIPMIVVILFSARGLLNKKATSENKILGRPVKVLEVESSTYGRTLKYTGVIGEDNLRKISFQSPGKIEKIYVKDSEKVSKGQILATMDTTSLDLKEKELIEQLSILDTQLEMNKKDYDFILTNYEKTKKLYESGVISKNALDEMELKYDKTKLGLDTVKKQKNQVMAQYDSIKKSIEDGTIRAVEDGYVVDVIGKEGENTSPSAPVIIQRGETQIVNVGISQRDMNTIKINQKTYVSLNDISKEGAVTNIQKSPDQRTNLYMIDIEIIDKFSQEDFLVGAIVDVTIKLGDEKGIWIPVKSVLNDGEDYVYVIKDERAFKKIVSIEEIDENRVLVKGLSEEDKLVISGMSNLKDGYLVNIKK</sequence>
<keyword evidence="3" id="KW-1185">Reference proteome</keyword>
<dbReference type="SUPFAM" id="SSF111369">
    <property type="entry name" value="HlyD-like secretion proteins"/>
    <property type="match status" value="1"/>
</dbReference>
<comment type="similarity">
    <text evidence="1">Belongs to the membrane fusion protein (MFP) (TC 8.A.1) family.</text>
</comment>
<dbReference type="AlphaFoldDB" id="A0A267MJP2"/>
<reference evidence="2 3" key="1">
    <citation type="submission" date="2017-06" db="EMBL/GenBank/DDBJ databases">
        <title>Draft genome sequence of anaerobic fermentative bacterium Anaeromicrobium sediminis DY2726D isolated from West Pacific Ocean sediments.</title>
        <authorList>
            <person name="Zeng X."/>
        </authorList>
    </citation>
    <scope>NUCLEOTIDE SEQUENCE [LARGE SCALE GENOMIC DNA]</scope>
    <source>
        <strain evidence="2 3">DY2726D</strain>
    </source>
</reference>
<dbReference type="Gene3D" id="2.40.420.20">
    <property type="match status" value="1"/>
</dbReference>
<proteinExistence type="inferred from homology"/>
<dbReference type="PANTHER" id="PTHR30469">
    <property type="entry name" value="MULTIDRUG RESISTANCE PROTEIN MDTA"/>
    <property type="match status" value="1"/>
</dbReference>